<evidence type="ECO:0000256" key="5">
    <source>
        <dbReference type="ARBA" id="ARBA00022741"/>
    </source>
</evidence>
<feature type="region of interest" description="Disordered" evidence="11">
    <location>
        <begin position="568"/>
        <end position="601"/>
    </location>
</feature>
<dbReference type="PANTHER" id="PTHR48012:SF10">
    <property type="entry name" value="FI20177P1"/>
    <property type="match status" value="1"/>
</dbReference>
<feature type="compositionally biased region" description="Low complexity" evidence="11">
    <location>
        <begin position="904"/>
        <end position="941"/>
    </location>
</feature>
<dbReference type="EC" id="2.7.11.1" evidence="2"/>
<dbReference type="AlphaFoldDB" id="I2GVK4"/>
<evidence type="ECO:0000256" key="9">
    <source>
        <dbReference type="ARBA" id="ARBA00048679"/>
    </source>
</evidence>
<dbReference type="Pfam" id="PF00069">
    <property type="entry name" value="Pkinase"/>
    <property type="match status" value="1"/>
</dbReference>
<feature type="region of interest" description="Disordered" evidence="11">
    <location>
        <begin position="904"/>
        <end position="961"/>
    </location>
</feature>
<dbReference type="InterPro" id="IPR050629">
    <property type="entry name" value="STE20/SPS1-PAK"/>
</dbReference>
<accession>I2GVK4</accession>
<dbReference type="SUPFAM" id="SSF56112">
    <property type="entry name" value="Protein kinase-like (PK-like)"/>
    <property type="match status" value="1"/>
</dbReference>
<dbReference type="FunCoup" id="I2GVK4">
    <property type="interactions" value="334"/>
</dbReference>
<dbReference type="GO" id="GO:0004674">
    <property type="term" value="F:protein serine/threonine kinase activity"/>
    <property type="evidence" value="ECO:0007669"/>
    <property type="project" value="UniProtKB-KW"/>
</dbReference>
<keyword evidence="6" id="KW-0418">Kinase</keyword>
<feature type="compositionally biased region" description="Basic and acidic residues" evidence="11">
    <location>
        <begin position="14"/>
        <end position="25"/>
    </location>
</feature>
<dbReference type="InterPro" id="IPR011009">
    <property type="entry name" value="Kinase-like_dom_sf"/>
</dbReference>
<evidence type="ECO:0000256" key="1">
    <source>
        <dbReference type="ARBA" id="ARBA00008874"/>
    </source>
</evidence>
<dbReference type="InterPro" id="IPR001245">
    <property type="entry name" value="Ser-Thr/Tyr_kinase_cat_dom"/>
</dbReference>
<evidence type="ECO:0000256" key="10">
    <source>
        <dbReference type="PROSITE-ProRule" id="PRU10141"/>
    </source>
</evidence>
<dbReference type="OMA" id="PFEMTGQ"/>
<feature type="region of interest" description="Disordered" evidence="11">
    <location>
        <begin position="1"/>
        <end position="30"/>
    </location>
</feature>
<dbReference type="GO" id="GO:0031505">
    <property type="term" value="P:fungal-type cell wall organization"/>
    <property type="evidence" value="ECO:0007669"/>
    <property type="project" value="UniProtKB-ARBA"/>
</dbReference>
<protein>
    <recommendedName>
        <fullName evidence="2">non-specific serine/threonine protein kinase</fullName>
        <ecNumber evidence="2">2.7.11.1</ecNumber>
    </recommendedName>
</protein>
<keyword evidence="4" id="KW-0808">Transferase</keyword>
<dbReference type="InterPro" id="IPR017441">
    <property type="entry name" value="Protein_kinase_ATP_BS"/>
</dbReference>
<dbReference type="PRINTS" id="PR00109">
    <property type="entry name" value="TYRKINASE"/>
</dbReference>
<dbReference type="EMBL" id="HE806316">
    <property type="protein sequence ID" value="CCH58156.1"/>
    <property type="molecule type" value="Genomic_DNA"/>
</dbReference>
<dbReference type="GO" id="GO:0005737">
    <property type="term" value="C:cytoplasm"/>
    <property type="evidence" value="ECO:0007669"/>
    <property type="project" value="TreeGrafter"/>
</dbReference>
<dbReference type="PROSITE" id="PS50011">
    <property type="entry name" value="PROTEIN_KINASE_DOM"/>
    <property type="match status" value="1"/>
</dbReference>
<dbReference type="KEGG" id="tbl:TBLA_0A03570"/>
<evidence type="ECO:0000256" key="7">
    <source>
        <dbReference type="ARBA" id="ARBA00022840"/>
    </source>
</evidence>
<dbReference type="OrthoDB" id="248923at2759"/>
<evidence type="ECO:0000256" key="6">
    <source>
        <dbReference type="ARBA" id="ARBA00022777"/>
    </source>
</evidence>
<reference evidence="13 14" key="1">
    <citation type="journal article" date="2011" name="Proc. Natl. Acad. Sci. U.S.A.">
        <title>Evolutionary erosion of yeast sex chromosomes by mating-type switching accidents.</title>
        <authorList>
            <person name="Gordon J.L."/>
            <person name="Armisen D."/>
            <person name="Proux-Wera E."/>
            <person name="Oheigeartaigh S.S."/>
            <person name="Byrne K.P."/>
            <person name="Wolfe K.H."/>
        </authorList>
    </citation>
    <scope>NUCLEOTIDE SEQUENCE [LARGE SCALE GENOMIC DNA]</scope>
    <source>
        <strain evidence="14">ATCC 34711 / CBS 6284 / DSM 70876 / NBRC 10599 / NRRL Y-10934 / UCD 77-7</strain>
    </source>
</reference>
<comment type="catalytic activity">
    <reaction evidence="9">
        <text>L-seryl-[protein] + ATP = O-phospho-L-seryl-[protein] + ADP + H(+)</text>
        <dbReference type="Rhea" id="RHEA:17989"/>
        <dbReference type="Rhea" id="RHEA-COMP:9863"/>
        <dbReference type="Rhea" id="RHEA-COMP:11604"/>
        <dbReference type="ChEBI" id="CHEBI:15378"/>
        <dbReference type="ChEBI" id="CHEBI:29999"/>
        <dbReference type="ChEBI" id="CHEBI:30616"/>
        <dbReference type="ChEBI" id="CHEBI:83421"/>
        <dbReference type="ChEBI" id="CHEBI:456216"/>
        <dbReference type="EC" id="2.7.11.1"/>
    </reaction>
</comment>
<dbReference type="Proteomes" id="UP000002866">
    <property type="component" value="Chromosome 1"/>
</dbReference>
<keyword evidence="5 10" id="KW-0547">Nucleotide-binding</keyword>
<dbReference type="FunFam" id="1.10.510.10:FF:000499">
    <property type="entry name" value="Serine/threonine-protein kinase KIC1"/>
    <property type="match status" value="1"/>
</dbReference>
<dbReference type="PANTHER" id="PTHR48012">
    <property type="entry name" value="STERILE20-LIKE KINASE, ISOFORM B-RELATED"/>
    <property type="match status" value="1"/>
</dbReference>
<dbReference type="PROSITE" id="PS00108">
    <property type="entry name" value="PROTEIN_KINASE_ST"/>
    <property type="match status" value="1"/>
</dbReference>
<evidence type="ECO:0000256" key="8">
    <source>
        <dbReference type="ARBA" id="ARBA00047899"/>
    </source>
</evidence>
<feature type="domain" description="Protein kinase" evidence="12">
    <location>
        <begin position="42"/>
        <end position="296"/>
    </location>
</feature>
<feature type="compositionally biased region" description="Polar residues" evidence="11">
    <location>
        <begin position="569"/>
        <end position="601"/>
    </location>
</feature>
<dbReference type="InterPro" id="IPR008271">
    <property type="entry name" value="Ser/Thr_kinase_AS"/>
</dbReference>
<organism evidence="13 14">
    <name type="scientific">Henningerozyma blattae (strain ATCC 34711 / CBS 6284 / DSM 70876 / NBRC 10599 / NRRL Y-10934 / UCD 77-7)</name>
    <name type="common">Yeast</name>
    <name type="synonym">Tetrapisispora blattae</name>
    <dbReference type="NCBI Taxonomy" id="1071380"/>
    <lineage>
        <taxon>Eukaryota</taxon>
        <taxon>Fungi</taxon>
        <taxon>Dikarya</taxon>
        <taxon>Ascomycota</taxon>
        <taxon>Saccharomycotina</taxon>
        <taxon>Saccharomycetes</taxon>
        <taxon>Saccharomycetales</taxon>
        <taxon>Saccharomycetaceae</taxon>
        <taxon>Henningerozyma</taxon>
    </lineage>
</organism>
<dbReference type="PROSITE" id="PS00107">
    <property type="entry name" value="PROTEIN_KINASE_ATP"/>
    <property type="match status" value="1"/>
</dbReference>
<keyword evidence="7 10" id="KW-0067">ATP-binding</keyword>
<dbReference type="HOGENOM" id="CLU_304649_0_0_1"/>
<feature type="compositionally biased region" description="Polar residues" evidence="11">
    <location>
        <begin position="1"/>
        <end position="11"/>
    </location>
</feature>
<dbReference type="Gene3D" id="1.10.510.10">
    <property type="entry name" value="Transferase(Phosphotransferase) domain 1"/>
    <property type="match status" value="1"/>
</dbReference>
<dbReference type="SMART" id="SM00220">
    <property type="entry name" value="S_TKc"/>
    <property type="match status" value="1"/>
</dbReference>
<evidence type="ECO:0000256" key="3">
    <source>
        <dbReference type="ARBA" id="ARBA00022527"/>
    </source>
</evidence>
<evidence type="ECO:0000256" key="2">
    <source>
        <dbReference type="ARBA" id="ARBA00012513"/>
    </source>
</evidence>
<keyword evidence="14" id="KW-1185">Reference proteome</keyword>
<comment type="catalytic activity">
    <reaction evidence="8">
        <text>L-threonyl-[protein] + ATP = O-phospho-L-threonyl-[protein] + ADP + H(+)</text>
        <dbReference type="Rhea" id="RHEA:46608"/>
        <dbReference type="Rhea" id="RHEA-COMP:11060"/>
        <dbReference type="Rhea" id="RHEA-COMP:11605"/>
        <dbReference type="ChEBI" id="CHEBI:15378"/>
        <dbReference type="ChEBI" id="CHEBI:30013"/>
        <dbReference type="ChEBI" id="CHEBI:30616"/>
        <dbReference type="ChEBI" id="CHEBI:61977"/>
        <dbReference type="ChEBI" id="CHEBI:456216"/>
        <dbReference type="EC" id="2.7.11.1"/>
    </reaction>
</comment>
<sequence length="975" mass="106784">MLKNKTSNHAKNSLKREYSSKHDQNKSNTTDILNSKDVCRSFRRTEIIGRGKFGVVYKGYHMKTKGVYAIKVLSLESDLDEVADIQREIQFLVSLKQVPNITRYYASYLKDTSLWIIMEYCAGGSVRTLLRPGKIDEKYIAVIMRELLVALHYIHKDNVIHRDIKAANLLITNEGNVKLCDFGVAAQLNQNTMRRQTMAGTPYWMAPEVIMEGISYDTKADIWSVGITAYEIATGNPPFCEMEALRAMQVISKSKPARLEGKNHDPLLKEFIAMCLDEDPQERPTADKLLHESAFIKHYKNTHTSVLKELISRYLLFRDKYANAYNDSKEMEEEVKKENEVEENIDLKWDFDSLSSRDYILENDINIDDIPEETGLEEAGHYNFAYPDEELYLSTKGISNINGYITSSQNLPNGISNTHVFSTNNNQTHGNPPLNTNTQIFTNAPTNTNGNVYTQSNNTITRLGSIATKTNNNLNKTARILTRNQIQTNGKAIMTNRITNTQAMPPSMLESRATKELLQLFDEGDDRVDNNANGDELNHNSKNIISPTIITPSVAPEQIEIPSELPESTIATKSTNVSRRPTLTANKTPSPNKKTVVRSASSPIKRNIGLVPSLPPIDTKNIASPNLCILKDGNEEQTLLHMPLPTSAVSSNLLENAGINNQSSTNVTLNGNVLSSSTSSTNTTNAITNNGNTTSINNNINNLTISTSNFPNNQVNQFGFDPSEASSAPVAMTPISEKVPDLPGFNLLSNSTTKINQTANRLRSTTRTELPVATSVLNASTTHSISNHVNGISNSSSTISVPSSTTNSTATIPTISTTATTTTTISGTNTTASITATNTTTSTTTNNNTNILSNNNLSASNSNISGNVTNTSLPILSPSLINSNNNEPIMTSSNSFINNISSNTSTSNSNNNNDISGNNTNPFQINSSSTVTSSTTLNSATIEDAENNNVSHSGSKMIMNPPPRTLAMEMFLIMT</sequence>
<proteinExistence type="inferred from homology"/>
<dbReference type="RefSeq" id="XP_004177675.1">
    <property type="nucleotide sequence ID" value="XM_004177627.1"/>
</dbReference>
<evidence type="ECO:0000256" key="4">
    <source>
        <dbReference type="ARBA" id="ARBA00022679"/>
    </source>
</evidence>
<name>I2GVK4_HENB6</name>
<gene>
    <name evidence="13" type="primary">TBLA0A03570</name>
    <name evidence="13" type="ORF">TBLA_0A03570</name>
</gene>
<dbReference type="GO" id="GO:0005524">
    <property type="term" value="F:ATP binding"/>
    <property type="evidence" value="ECO:0007669"/>
    <property type="project" value="UniProtKB-UniRule"/>
</dbReference>
<evidence type="ECO:0000313" key="14">
    <source>
        <dbReference type="Proteomes" id="UP000002866"/>
    </source>
</evidence>
<dbReference type="eggNOG" id="KOG0201">
    <property type="taxonomic scope" value="Eukaryota"/>
</dbReference>
<comment type="similarity">
    <text evidence="1">Belongs to the protein kinase superfamily. STE Ser/Thr protein kinase family. STE20 subfamily.</text>
</comment>
<evidence type="ECO:0000313" key="13">
    <source>
        <dbReference type="EMBL" id="CCH58156.1"/>
    </source>
</evidence>
<dbReference type="GeneID" id="14493153"/>
<keyword evidence="3" id="KW-0723">Serine/threonine-protein kinase</keyword>
<evidence type="ECO:0000259" key="12">
    <source>
        <dbReference type="PROSITE" id="PS50011"/>
    </source>
</evidence>
<dbReference type="InterPro" id="IPR000719">
    <property type="entry name" value="Prot_kinase_dom"/>
</dbReference>
<evidence type="ECO:0000256" key="11">
    <source>
        <dbReference type="SAM" id="MobiDB-lite"/>
    </source>
</evidence>
<dbReference type="STRING" id="1071380.I2GVK4"/>
<feature type="binding site" evidence="10">
    <location>
        <position position="71"/>
    </location>
    <ligand>
        <name>ATP</name>
        <dbReference type="ChEBI" id="CHEBI:30616"/>
    </ligand>
</feature>
<dbReference type="InParanoid" id="I2GVK4"/>